<sequence>MTLVNFEGELLIDMYVLPSHPILNYNTQYSGISAETLKDVKNILENAQDIFLQYVCSETILVGHSLENDLMALNIVHNKCIDTSVLFLTKNERKLKLKDLTQKFLHYKIQQGSHCSLEDARSCLSLAKLRIEIFDKFDSQKIITNDFSTNYNNGQLDLLDNIIKSGNTVLIVDESEKLKKILKYSVSFDEIKINTNDAKLDKIIKVVKKKTQDNNIIPRIILSKLDKSEIYYNIDQKIQEIFNVSKKNTVISLVFQMKVNPTFCIFIGK</sequence>
<dbReference type="InterPro" id="IPR047021">
    <property type="entry name" value="REXO1/3/4-like"/>
</dbReference>
<gene>
    <name evidence="4" type="ORF">IMG5_135590</name>
</gene>
<accession>G0QWV1</accession>
<name>G0QWV1_ICHMU</name>
<evidence type="ECO:0000313" key="4">
    <source>
        <dbReference type="EMBL" id="EGR30293.1"/>
    </source>
</evidence>
<dbReference type="AlphaFoldDB" id="G0QWV1"/>
<dbReference type="EMBL" id="GL984018">
    <property type="protein sequence ID" value="EGR30293.1"/>
    <property type="molecule type" value="Genomic_DNA"/>
</dbReference>
<dbReference type="InterPro" id="IPR013520">
    <property type="entry name" value="Ribonucl_H"/>
</dbReference>
<dbReference type="InParanoid" id="G0QWV1"/>
<dbReference type="PANTHER" id="PTHR12801">
    <property type="entry name" value="RNA EXONUCLEASE REXO1 / RECO3 FAMILY MEMBER-RELATED"/>
    <property type="match status" value="1"/>
</dbReference>
<reference evidence="4 5" key="1">
    <citation type="submission" date="2011-07" db="EMBL/GenBank/DDBJ databases">
        <authorList>
            <person name="Coyne R."/>
            <person name="Brami D."/>
            <person name="Johnson J."/>
            <person name="Hostetler J."/>
            <person name="Hannick L."/>
            <person name="Clark T."/>
            <person name="Cassidy-Hanley D."/>
            <person name="Inman J."/>
        </authorList>
    </citation>
    <scope>NUCLEOTIDE SEQUENCE [LARGE SCALE GENOMIC DNA]</scope>
    <source>
        <strain evidence="4 5">G5</strain>
    </source>
</reference>
<dbReference type="GO" id="GO:0004527">
    <property type="term" value="F:exonuclease activity"/>
    <property type="evidence" value="ECO:0007669"/>
    <property type="project" value="InterPro"/>
</dbReference>
<dbReference type="STRING" id="857967.G0QWV1"/>
<dbReference type="GO" id="GO:0005634">
    <property type="term" value="C:nucleus"/>
    <property type="evidence" value="ECO:0007669"/>
    <property type="project" value="TreeGrafter"/>
</dbReference>
<dbReference type="RefSeq" id="XP_004031880.1">
    <property type="nucleotide sequence ID" value="XM_004031832.1"/>
</dbReference>
<dbReference type="PANTHER" id="PTHR12801:SF153">
    <property type="entry name" value="EXONUCLEASE DOMAIN-CONTAINING PROTEIN"/>
    <property type="match status" value="1"/>
</dbReference>
<keyword evidence="5" id="KW-1185">Reference proteome</keyword>
<keyword evidence="2" id="KW-0378">Hydrolase</keyword>
<keyword evidence="1" id="KW-0540">Nuclease</keyword>
<dbReference type="InterPro" id="IPR036397">
    <property type="entry name" value="RNaseH_sf"/>
</dbReference>
<dbReference type="InterPro" id="IPR012337">
    <property type="entry name" value="RNaseH-like_sf"/>
</dbReference>
<proteinExistence type="predicted"/>
<evidence type="ECO:0000256" key="1">
    <source>
        <dbReference type="ARBA" id="ARBA00022722"/>
    </source>
</evidence>
<dbReference type="Gene3D" id="3.30.420.10">
    <property type="entry name" value="Ribonuclease H-like superfamily/Ribonuclease H"/>
    <property type="match status" value="1"/>
</dbReference>
<dbReference type="GeneID" id="14906403"/>
<dbReference type="GO" id="GO:0003676">
    <property type="term" value="F:nucleic acid binding"/>
    <property type="evidence" value="ECO:0007669"/>
    <property type="project" value="InterPro"/>
</dbReference>
<dbReference type="Proteomes" id="UP000008983">
    <property type="component" value="Unassembled WGS sequence"/>
</dbReference>
<dbReference type="OrthoDB" id="8191639at2759"/>
<dbReference type="SUPFAM" id="SSF53098">
    <property type="entry name" value="Ribonuclease H-like"/>
    <property type="match status" value="1"/>
</dbReference>
<evidence type="ECO:0000259" key="3">
    <source>
        <dbReference type="SMART" id="SM00479"/>
    </source>
</evidence>
<protein>
    <recommendedName>
        <fullName evidence="3">Exonuclease domain-containing protein</fullName>
    </recommendedName>
</protein>
<evidence type="ECO:0000256" key="2">
    <source>
        <dbReference type="ARBA" id="ARBA00022801"/>
    </source>
</evidence>
<dbReference type="SMART" id="SM00479">
    <property type="entry name" value="EXOIII"/>
    <property type="match status" value="1"/>
</dbReference>
<feature type="domain" description="Exonuclease" evidence="3">
    <location>
        <begin position="1"/>
        <end position="136"/>
    </location>
</feature>
<evidence type="ECO:0000313" key="5">
    <source>
        <dbReference type="Proteomes" id="UP000008983"/>
    </source>
</evidence>
<organism evidence="4 5">
    <name type="scientific">Ichthyophthirius multifiliis</name>
    <name type="common">White spot disease agent</name>
    <name type="synonym">Ich</name>
    <dbReference type="NCBI Taxonomy" id="5932"/>
    <lineage>
        <taxon>Eukaryota</taxon>
        <taxon>Sar</taxon>
        <taxon>Alveolata</taxon>
        <taxon>Ciliophora</taxon>
        <taxon>Intramacronucleata</taxon>
        <taxon>Oligohymenophorea</taxon>
        <taxon>Hymenostomatida</taxon>
        <taxon>Ophryoglenina</taxon>
        <taxon>Ichthyophthirius</taxon>
    </lineage>
</organism>
<dbReference type="eggNOG" id="KOG2248">
    <property type="taxonomic scope" value="Eukaryota"/>
</dbReference>